<dbReference type="InParanoid" id="A2D8W3"/>
<organism evidence="1 2">
    <name type="scientific">Trichomonas vaginalis (strain ATCC PRA-98 / G3)</name>
    <dbReference type="NCBI Taxonomy" id="412133"/>
    <lineage>
        <taxon>Eukaryota</taxon>
        <taxon>Metamonada</taxon>
        <taxon>Parabasalia</taxon>
        <taxon>Trichomonadida</taxon>
        <taxon>Trichomonadidae</taxon>
        <taxon>Trichomonas</taxon>
    </lineage>
</organism>
<evidence type="ECO:0000313" key="1">
    <source>
        <dbReference type="EMBL" id="EAY22989.1"/>
    </source>
</evidence>
<dbReference type="VEuPathDB" id="TrichDB:TVAG_182250"/>
<dbReference type="PANTHER" id="PTHR42869:SF1">
    <property type="entry name" value="SLL0572 PROTEIN"/>
    <property type="match status" value="1"/>
</dbReference>
<dbReference type="OrthoDB" id="38364at2759"/>
<reference evidence="1" key="2">
    <citation type="journal article" date="2007" name="Science">
        <title>Draft genome sequence of the sexually transmitted pathogen Trichomonas vaginalis.</title>
        <authorList>
            <person name="Carlton J.M."/>
            <person name="Hirt R.P."/>
            <person name="Silva J.C."/>
            <person name="Delcher A.L."/>
            <person name="Schatz M."/>
            <person name="Zhao Q."/>
            <person name="Wortman J.R."/>
            <person name="Bidwell S.L."/>
            <person name="Alsmark U.C.M."/>
            <person name="Besteiro S."/>
            <person name="Sicheritz-Ponten T."/>
            <person name="Noel C.J."/>
            <person name="Dacks J.B."/>
            <person name="Foster P.G."/>
            <person name="Simillion C."/>
            <person name="Van de Peer Y."/>
            <person name="Miranda-Saavedra D."/>
            <person name="Barton G.J."/>
            <person name="Westrop G.D."/>
            <person name="Mueller S."/>
            <person name="Dessi D."/>
            <person name="Fiori P.L."/>
            <person name="Ren Q."/>
            <person name="Paulsen I."/>
            <person name="Zhang H."/>
            <person name="Bastida-Corcuera F.D."/>
            <person name="Simoes-Barbosa A."/>
            <person name="Brown M.T."/>
            <person name="Hayes R.D."/>
            <person name="Mukherjee M."/>
            <person name="Okumura C.Y."/>
            <person name="Schneider R."/>
            <person name="Smith A.J."/>
            <person name="Vanacova S."/>
            <person name="Villalvazo M."/>
            <person name="Haas B.J."/>
            <person name="Pertea M."/>
            <person name="Feldblyum T.V."/>
            <person name="Utterback T.R."/>
            <person name="Shu C.L."/>
            <person name="Osoegawa K."/>
            <person name="de Jong P.J."/>
            <person name="Hrdy I."/>
            <person name="Horvathova L."/>
            <person name="Zubacova Z."/>
            <person name="Dolezal P."/>
            <person name="Malik S.B."/>
            <person name="Logsdon J.M. Jr."/>
            <person name="Henze K."/>
            <person name="Gupta A."/>
            <person name="Wang C.C."/>
            <person name="Dunne R.L."/>
            <person name="Upcroft J.A."/>
            <person name="Upcroft P."/>
            <person name="White O."/>
            <person name="Salzberg S.L."/>
            <person name="Tang P."/>
            <person name="Chiu C.-H."/>
            <person name="Lee Y.-S."/>
            <person name="Embley T.M."/>
            <person name="Coombs G.H."/>
            <person name="Mottram J.C."/>
            <person name="Tachezy J."/>
            <person name="Fraser-Liggett C.M."/>
            <person name="Johnson P.J."/>
        </authorList>
    </citation>
    <scope>NUCLEOTIDE SEQUENCE [LARGE SCALE GENOMIC DNA]</scope>
    <source>
        <strain evidence="1">G3</strain>
    </source>
</reference>
<accession>A2D8W3</accession>
<dbReference type="STRING" id="5722.A2D8W3"/>
<dbReference type="EMBL" id="DS113180">
    <property type="protein sequence ID" value="EAY22989.1"/>
    <property type="molecule type" value="Genomic_DNA"/>
</dbReference>
<dbReference type="AlphaFoldDB" id="A2D8W3"/>
<protein>
    <submittedName>
        <fullName evidence="1">Uncharacterized protein</fullName>
    </submittedName>
</protein>
<dbReference type="InterPro" id="IPR053199">
    <property type="entry name" value="cDPG_synthetase-like"/>
</dbReference>
<gene>
    <name evidence="1" type="ORF">TVAG_182250</name>
</gene>
<dbReference type="Proteomes" id="UP000001542">
    <property type="component" value="Unassembled WGS sequence"/>
</dbReference>
<dbReference type="VEuPathDB" id="TrichDB:TVAGG3_0528510"/>
<name>A2D8W3_TRIV3</name>
<sequence length="443" mass="49933">MNRTKIVFIGADASVFHIFNTVYRNDDRFEILFFINPYTSSALNQNTKYPPNLAGPIYPQGIPILNLVKFQTMLTNYKVEKCIFSQLLVTSGSYLNFAAQCLAAGCQVISHNLDLTRLTPPKPLASYFSDSQFDYEILKKIIDVYTKSSKLIPIVAISGPLSGLSGEPFKRFNDAGNFVKSKLILDDHTRNICENLLQSSIPIIFIYDFDKFCQNAVRDNSFDMIIHLGFNSLPCFFKSHLQIYSCDDFTFPEDISHHSSSIIAEQSDLIIYAYLKSPDGINKFKHKIDSRKYTSLNVNFSVQSDVLLSSKPILLVDDPYPTRNCTAVRSISKGIAEQLHVQIYELPKTSDPNVIGSIFFEPTEKEWPALIPPESVDQLRIAQFADAMKKIDVDTVLSSAQRSLPPQALVGKKLAQVKFDVDTTPITEDFLELPASAFIKQRF</sequence>
<evidence type="ECO:0000313" key="2">
    <source>
        <dbReference type="Proteomes" id="UP000001542"/>
    </source>
</evidence>
<keyword evidence="2" id="KW-1185">Reference proteome</keyword>
<dbReference type="PANTHER" id="PTHR42869">
    <property type="entry name" value="SLL0572 PROTEIN"/>
    <property type="match status" value="1"/>
</dbReference>
<reference evidence="1" key="1">
    <citation type="submission" date="2006-10" db="EMBL/GenBank/DDBJ databases">
        <authorList>
            <person name="Amadeo P."/>
            <person name="Zhao Q."/>
            <person name="Wortman J."/>
            <person name="Fraser-Liggett C."/>
            <person name="Carlton J."/>
        </authorList>
    </citation>
    <scope>NUCLEOTIDE SEQUENCE</scope>
    <source>
        <strain evidence="1">G3</strain>
    </source>
</reference>
<dbReference type="KEGG" id="tva:5468555"/>
<proteinExistence type="predicted"/>